<reference evidence="1" key="1">
    <citation type="submission" date="2020-11" db="EMBL/GenBank/DDBJ databases">
        <title>Whole-genome analyses of Nonomuraea sp. K274.</title>
        <authorList>
            <person name="Veyisoglu A."/>
        </authorList>
    </citation>
    <scope>NUCLEOTIDE SEQUENCE</scope>
    <source>
        <strain evidence="1">K274</strain>
    </source>
</reference>
<dbReference type="AlphaFoldDB" id="A0A931F7M5"/>
<evidence type="ECO:0000313" key="2">
    <source>
        <dbReference type="Proteomes" id="UP000605361"/>
    </source>
</evidence>
<keyword evidence="2" id="KW-1185">Reference proteome</keyword>
<comment type="caution">
    <text evidence="1">The sequence shown here is derived from an EMBL/GenBank/DDBJ whole genome shotgun (WGS) entry which is preliminary data.</text>
</comment>
<feature type="non-terminal residue" evidence="1">
    <location>
        <position position="1"/>
    </location>
</feature>
<dbReference type="Proteomes" id="UP000605361">
    <property type="component" value="Unassembled WGS sequence"/>
</dbReference>
<proteinExistence type="predicted"/>
<organism evidence="1 2">
    <name type="scientific">Nonomuraea cypriaca</name>
    <dbReference type="NCBI Taxonomy" id="1187855"/>
    <lineage>
        <taxon>Bacteria</taxon>
        <taxon>Bacillati</taxon>
        <taxon>Actinomycetota</taxon>
        <taxon>Actinomycetes</taxon>
        <taxon>Streptosporangiales</taxon>
        <taxon>Streptosporangiaceae</taxon>
        <taxon>Nonomuraea</taxon>
    </lineage>
</organism>
<protein>
    <submittedName>
        <fullName evidence="1">Radical SAM protein</fullName>
    </submittedName>
</protein>
<accession>A0A931F7M5</accession>
<evidence type="ECO:0000313" key="1">
    <source>
        <dbReference type="EMBL" id="MBF8194361.1"/>
    </source>
</evidence>
<name>A0A931F7M5_9ACTN</name>
<dbReference type="EMBL" id="JADOGI010000401">
    <property type="protein sequence ID" value="MBF8194361.1"/>
    <property type="molecule type" value="Genomic_DNA"/>
</dbReference>
<sequence length="78" mass="8869">VLRLPPGTREWYLEWLGQAHPRLVERYAELYDGAGLPSPGYEGRITGQIAQLCEMYGMRCGVPEVVRREPRAEQLALV</sequence>
<gene>
    <name evidence="1" type="ORF">ITP53_53645</name>
</gene>